<sequence>MTNSINIKTDFMKVREFQKAFNCPAPETPTALDDKLVTNRANFIMEEVVELLYASSDGDKDKFREFTNNLISSIYDTYDKQLTKPFPEDRLIGQVDALIDIKYFAEGGLVEASVIPDEIFDIVHNANLSKIFPDGKPHYNEVGKVIKPDGWEAPEPKIEKEIKRQIDLGTLRFN</sequence>
<protein>
    <submittedName>
        <fullName evidence="2">HAD family hydrolase</fullName>
    </submittedName>
</protein>
<dbReference type="GO" id="GO:0016787">
    <property type="term" value="F:hydrolase activity"/>
    <property type="evidence" value="ECO:0007669"/>
    <property type="project" value="UniProtKB-KW"/>
</dbReference>
<evidence type="ECO:0000313" key="4">
    <source>
        <dbReference type="Proteomes" id="UP000509327"/>
    </source>
</evidence>
<reference evidence="2 4" key="2">
    <citation type="submission" date="2020-06" db="EMBL/GenBank/DDBJ databases">
        <title>Complete genome of Paenibacillus barcinonensis KACC11450.</title>
        <authorList>
            <person name="Kim M."/>
            <person name="Park Y.-J."/>
            <person name="Shin J.-H."/>
        </authorList>
    </citation>
    <scope>NUCLEOTIDE SEQUENCE [LARGE SCALE GENOMIC DNA]</scope>
    <source>
        <strain evidence="2 4">KACC11450</strain>
    </source>
</reference>
<evidence type="ECO:0000313" key="3">
    <source>
        <dbReference type="Proteomes" id="UP000247790"/>
    </source>
</evidence>
<dbReference type="InterPro" id="IPR021130">
    <property type="entry name" value="PRib-ATP_PPHydrolase-like"/>
</dbReference>
<dbReference type="InterPro" id="IPR023292">
    <property type="entry name" value="NTP_PyroPHydrolase-like_dom_sf"/>
</dbReference>
<dbReference type="AlphaFoldDB" id="A0A2V4W821"/>
<dbReference type="Gene3D" id="1.10.3420.10">
    <property type="entry name" value="putative ntp pyrophosphohydrolase like domain"/>
    <property type="match status" value="1"/>
</dbReference>
<keyword evidence="2" id="KW-0378">Hydrolase</keyword>
<dbReference type="Proteomes" id="UP000247790">
    <property type="component" value="Unassembled WGS sequence"/>
</dbReference>
<name>A0A2V4W821_PAEBA</name>
<reference evidence="1 3" key="1">
    <citation type="submission" date="2018-06" db="EMBL/GenBank/DDBJ databases">
        <title>Genomic Encyclopedia of Type Strains, Phase III (KMG-III): the genomes of soil and plant-associated and newly described type strains.</title>
        <authorList>
            <person name="Whitman W."/>
        </authorList>
    </citation>
    <scope>NUCLEOTIDE SEQUENCE [LARGE SCALE GENOMIC DNA]</scope>
    <source>
        <strain evidence="1 3">CECT 7022</strain>
    </source>
</reference>
<gene>
    <name evidence="1" type="ORF">DFQ00_102247</name>
    <name evidence="2" type="ORF">HUB98_05540</name>
</gene>
<dbReference type="RefSeq" id="WP_110894513.1">
    <property type="nucleotide sequence ID" value="NZ_CP054614.1"/>
</dbReference>
<proteinExistence type="predicted"/>
<accession>A0A2V4W821</accession>
<dbReference type="OrthoDB" id="9810101at2"/>
<dbReference type="Proteomes" id="UP000509327">
    <property type="component" value="Chromosome"/>
</dbReference>
<dbReference type="EMBL" id="QJSW01000002">
    <property type="protein sequence ID" value="PYE51453.1"/>
    <property type="molecule type" value="Genomic_DNA"/>
</dbReference>
<evidence type="ECO:0000313" key="1">
    <source>
        <dbReference type="EMBL" id="PYE51453.1"/>
    </source>
</evidence>
<organism evidence="1 3">
    <name type="scientific">Paenibacillus barcinonensis</name>
    <dbReference type="NCBI Taxonomy" id="198119"/>
    <lineage>
        <taxon>Bacteria</taxon>
        <taxon>Bacillati</taxon>
        <taxon>Bacillota</taxon>
        <taxon>Bacilli</taxon>
        <taxon>Bacillales</taxon>
        <taxon>Paenibacillaceae</taxon>
        <taxon>Paenibacillus</taxon>
    </lineage>
</organism>
<dbReference type="Pfam" id="PF01503">
    <property type="entry name" value="PRA-PH"/>
    <property type="match status" value="1"/>
</dbReference>
<dbReference type="EMBL" id="CP054614">
    <property type="protein sequence ID" value="QKS55845.1"/>
    <property type="molecule type" value="Genomic_DNA"/>
</dbReference>
<keyword evidence="4" id="KW-1185">Reference proteome</keyword>
<evidence type="ECO:0000313" key="2">
    <source>
        <dbReference type="EMBL" id="QKS55845.1"/>
    </source>
</evidence>